<keyword evidence="2" id="KW-1185">Reference proteome</keyword>
<accession>A0A4R8QQW1</accession>
<comment type="caution">
    <text evidence="1">The sequence shown here is derived from an EMBL/GenBank/DDBJ whole genome shotgun (WGS) entry which is preliminary data.</text>
</comment>
<dbReference type="Proteomes" id="UP000295703">
    <property type="component" value="Unassembled WGS sequence"/>
</dbReference>
<dbReference type="AlphaFoldDB" id="A0A4R8QQW1"/>
<sequence>MSCQYEPVYLTLKQCSEILQLIDEVRNMPKEYATIPGKDHTFLQMAIAGHLEQRENLLQKLPALIKEIGRLFNVRHDDKGYKFAYHDAKTVATLRIHKAAWEALVAEDKKTKREVAQTQADEAMVKTMTDDMLWKLEG</sequence>
<protein>
    <submittedName>
        <fullName evidence="1">Uncharacterized protein</fullName>
    </submittedName>
</protein>
<organism evidence="1 2">
    <name type="scientific">Colletotrichum trifolii</name>
    <dbReference type="NCBI Taxonomy" id="5466"/>
    <lineage>
        <taxon>Eukaryota</taxon>
        <taxon>Fungi</taxon>
        <taxon>Dikarya</taxon>
        <taxon>Ascomycota</taxon>
        <taxon>Pezizomycotina</taxon>
        <taxon>Sordariomycetes</taxon>
        <taxon>Hypocreomycetidae</taxon>
        <taxon>Glomerellales</taxon>
        <taxon>Glomerellaceae</taxon>
        <taxon>Colletotrichum</taxon>
        <taxon>Colletotrichum orbiculare species complex</taxon>
    </lineage>
</organism>
<evidence type="ECO:0000313" key="2">
    <source>
        <dbReference type="Proteomes" id="UP000295703"/>
    </source>
</evidence>
<name>A0A4R8QQW1_COLTR</name>
<evidence type="ECO:0000313" key="1">
    <source>
        <dbReference type="EMBL" id="TDZ36743.1"/>
    </source>
</evidence>
<proteinExistence type="predicted"/>
<reference evidence="1 2" key="1">
    <citation type="submission" date="2018-12" db="EMBL/GenBank/DDBJ databases">
        <title>Genome sequence and assembly of Colletotrichum trifolii.</title>
        <authorList>
            <person name="Gan P."/>
            <person name="Shirasu K."/>
        </authorList>
    </citation>
    <scope>NUCLEOTIDE SEQUENCE [LARGE SCALE GENOMIC DNA]</scope>
    <source>
        <strain evidence="1 2">543-2</strain>
    </source>
</reference>
<gene>
    <name evidence="1" type="ORF">CTRI78_v011258</name>
</gene>
<dbReference type="EMBL" id="RYZW01000251">
    <property type="protein sequence ID" value="TDZ36743.1"/>
    <property type="molecule type" value="Genomic_DNA"/>
</dbReference>